<protein>
    <submittedName>
        <fullName evidence="1">Uncharacterized protein</fullName>
    </submittedName>
</protein>
<sequence>MVYLLGLKVNLAYGLWMNKAAHRKIKTIVANRACSRTREHDIRGVHYSRSTCLGLRSHFDQRWWSFFLMNVFPLVFYKSEQKFLYVGGNFHTPCKIKPLAV</sequence>
<accession>A0A067RF73</accession>
<evidence type="ECO:0000313" key="1">
    <source>
        <dbReference type="EMBL" id="KDR22422.1"/>
    </source>
</evidence>
<keyword evidence="2" id="KW-1185">Reference proteome</keyword>
<dbReference type="Proteomes" id="UP000027135">
    <property type="component" value="Unassembled WGS sequence"/>
</dbReference>
<dbReference type="EMBL" id="KK852507">
    <property type="protein sequence ID" value="KDR22422.1"/>
    <property type="molecule type" value="Genomic_DNA"/>
</dbReference>
<gene>
    <name evidence="1" type="ORF">L798_01416</name>
</gene>
<name>A0A067RF73_ZOONE</name>
<dbReference type="InParanoid" id="A0A067RF73"/>
<organism evidence="1 2">
    <name type="scientific">Zootermopsis nevadensis</name>
    <name type="common">Dampwood termite</name>
    <dbReference type="NCBI Taxonomy" id="136037"/>
    <lineage>
        <taxon>Eukaryota</taxon>
        <taxon>Metazoa</taxon>
        <taxon>Ecdysozoa</taxon>
        <taxon>Arthropoda</taxon>
        <taxon>Hexapoda</taxon>
        <taxon>Insecta</taxon>
        <taxon>Pterygota</taxon>
        <taxon>Neoptera</taxon>
        <taxon>Polyneoptera</taxon>
        <taxon>Dictyoptera</taxon>
        <taxon>Blattodea</taxon>
        <taxon>Blattoidea</taxon>
        <taxon>Termitoidae</taxon>
        <taxon>Termopsidae</taxon>
        <taxon>Zootermopsis</taxon>
    </lineage>
</organism>
<reference evidence="1 2" key="1">
    <citation type="journal article" date="2014" name="Nat. Commun.">
        <title>Molecular traces of alternative social organization in a termite genome.</title>
        <authorList>
            <person name="Terrapon N."/>
            <person name="Li C."/>
            <person name="Robertson H.M."/>
            <person name="Ji L."/>
            <person name="Meng X."/>
            <person name="Booth W."/>
            <person name="Chen Z."/>
            <person name="Childers C.P."/>
            <person name="Glastad K.M."/>
            <person name="Gokhale K."/>
            <person name="Gowin J."/>
            <person name="Gronenberg W."/>
            <person name="Hermansen R.A."/>
            <person name="Hu H."/>
            <person name="Hunt B.G."/>
            <person name="Huylmans A.K."/>
            <person name="Khalil S.M."/>
            <person name="Mitchell R.D."/>
            <person name="Munoz-Torres M.C."/>
            <person name="Mustard J.A."/>
            <person name="Pan H."/>
            <person name="Reese J.T."/>
            <person name="Scharf M.E."/>
            <person name="Sun F."/>
            <person name="Vogel H."/>
            <person name="Xiao J."/>
            <person name="Yang W."/>
            <person name="Yang Z."/>
            <person name="Yang Z."/>
            <person name="Zhou J."/>
            <person name="Zhu J."/>
            <person name="Brent C.S."/>
            <person name="Elsik C.G."/>
            <person name="Goodisman M.A."/>
            <person name="Liberles D.A."/>
            <person name="Roe R.M."/>
            <person name="Vargo E.L."/>
            <person name="Vilcinskas A."/>
            <person name="Wang J."/>
            <person name="Bornberg-Bauer E."/>
            <person name="Korb J."/>
            <person name="Zhang G."/>
            <person name="Liebig J."/>
        </authorList>
    </citation>
    <scope>NUCLEOTIDE SEQUENCE [LARGE SCALE GENOMIC DNA]</scope>
    <source>
        <tissue evidence="1">Whole organism</tissue>
    </source>
</reference>
<proteinExistence type="predicted"/>
<evidence type="ECO:0000313" key="2">
    <source>
        <dbReference type="Proteomes" id="UP000027135"/>
    </source>
</evidence>
<dbReference type="AlphaFoldDB" id="A0A067RF73"/>